<accession>A0ABP1P5N5</accession>
<evidence type="ECO:0000313" key="2">
    <source>
        <dbReference type="Proteomes" id="UP001642520"/>
    </source>
</evidence>
<sequence length="372" mass="42735">MKVSIIMSGTKQVTPNRCYCRVQDEGVSLNEIARIITGLNLKILRLRNEVSALKDINSDGGKKLFKRTEPACRHLSSSCCNRELDASRSNVKFDDFIVSTESKALANFFENNPPNKYRTAHKIKDETVKNAIDLNNFVSNGRLQVTDGSSVYDNQLKRRKKKISQGVQCDLIMERKRKRTFLNCFKTEPLTDEYNFSKANKKRKLSAKNDISTTFDSAEEAVDTTNIEEENNEQIVQLNTYGHSEENPVRAKIDQMCKLIGIESKKEKWQETKIFKNELTDNVYDMDLPDDTENECQFFKYSINRMGGGAEFRGNRLMSDFHDKIQKINLYKNVKFDAKNVKKRLDACIDELNGIIEDVSLIFPNSDISKEL</sequence>
<reference evidence="1 2" key="1">
    <citation type="submission" date="2024-08" db="EMBL/GenBank/DDBJ databases">
        <authorList>
            <person name="Will J Nash"/>
            <person name="Angela Man"/>
            <person name="Seanna McTaggart"/>
            <person name="Kendall Baker"/>
            <person name="Tom Barker"/>
            <person name="Leah Catchpole"/>
            <person name="Alex Durrant"/>
            <person name="Karim Gharbi"/>
            <person name="Naomi Irish"/>
            <person name="Gemy Kaithakottil"/>
            <person name="Debby Ku"/>
            <person name="Aaliyah Providence"/>
            <person name="Felix Shaw"/>
            <person name="David Swarbreck"/>
            <person name="Chris Watkins"/>
            <person name="Ann M. McCartney"/>
            <person name="Giulio Formenti"/>
            <person name="Alice Mouton"/>
            <person name="Noel Vella"/>
            <person name="Bjorn M von Reumont"/>
            <person name="Adriana Vella"/>
            <person name="Wilfried Haerty"/>
        </authorList>
    </citation>
    <scope>NUCLEOTIDE SEQUENCE [LARGE SCALE GENOMIC DNA]</scope>
</reference>
<proteinExistence type="predicted"/>
<organism evidence="1 2">
    <name type="scientific">Xylocopa violacea</name>
    <name type="common">Violet carpenter bee</name>
    <name type="synonym">Apis violacea</name>
    <dbReference type="NCBI Taxonomy" id="135666"/>
    <lineage>
        <taxon>Eukaryota</taxon>
        <taxon>Metazoa</taxon>
        <taxon>Ecdysozoa</taxon>
        <taxon>Arthropoda</taxon>
        <taxon>Hexapoda</taxon>
        <taxon>Insecta</taxon>
        <taxon>Pterygota</taxon>
        <taxon>Neoptera</taxon>
        <taxon>Endopterygota</taxon>
        <taxon>Hymenoptera</taxon>
        <taxon>Apocrita</taxon>
        <taxon>Aculeata</taxon>
        <taxon>Apoidea</taxon>
        <taxon>Anthophila</taxon>
        <taxon>Apidae</taxon>
        <taxon>Xylocopa</taxon>
        <taxon>Xylocopa</taxon>
    </lineage>
</organism>
<evidence type="ECO:0000313" key="1">
    <source>
        <dbReference type="EMBL" id="CAL7947587.1"/>
    </source>
</evidence>
<gene>
    <name evidence="1" type="ORF">XYLVIOL_LOCUS8415</name>
</gene>
<dbReference type="Proteomes" id="UP001642520">
    <property type="component" value="Unassembled WGS sequence"/>
</dbReference>
<keyword evidence="2" id="KW-1185">Reference proteome</keyword>
<protein>
    <submittedName>
        <fullName evidence="1">Uncharacterized protein</fullName>
    </submittedName>
</protein>
<dbReference type="EMBL" id="CAXAJV020001296">
    <property type="protein sequence ID" value="CAL7947587.1"/>
    <property type="molecule type" value="Genomic_DNA"/>
</dbReference>
<name>A0ABP1P5N5_XYLVO</name>
<comment type="caution">
    <text evidence="1">The sequence shown here is derived from an EMBL/GenBank/DDBJ whole genome shotgun (WGS) entry which is preliminary data.</text>
</comment>